<dbReference type="GO" id="GO:0008422">
    <property type="term" value="F:beta-glucosidase activity"/>
    <property type="evidence" value="ECO:0007669"/>
    <property type="project" value="UniProtKB-EC"/>
</dbReference>
<evidence type="ECO:0000256" key="1">
    <source>
        <dbReference type="ARBA" id="ARBA00000448"/>
    </source>
</evidence>
<keyword evidence="8" id="KW-0378">Hydrolase</keyword>
<dbReference type="PRINTS" id="PR00133">
    <property type="entry name" value="GLHYDRLASE3"/>
</dbReference>
<dbReference type="OrthoDB" id="416222at2759"/>
<gene>
    <name evidence="20" type="ORF">B0A52_05685</name>
</gene>
<dbReference type="InterPro" id="IPR036881">
    <property type="entry name" value="Glyco_hydro_3_C_sf"/>
</dbReference>
<dbReference type="FunFam" id="3.20.20.300:FF:000002">
    <property type="entry name" value="Probable beta-glucosidase"/>
    <property type="match status" value="1"/>
</dbReference>
<dbReference type="GO" id="GO:0009251">
    <property type="term" value="P:glucan catabolic process"/>
    <property type="evidence" value="ECO:0007669"/>
    <property type="project" value="TreeGrafter"/>
</dbReference>
<dbReference type="EMBL" id="NAJM01000026">
    <property type="protein sequence ID" value="RVX69851.1"/>
    <property type="molecule type" value="Genomic_DNA"/>
</dbReference>
<keyword evidence="10" id="KW-0119">Carbohydrate metabolism</keyword>
<evidence type="ECO:0000256" key="16">
    <source>
        <dbReference type="ARBA" id="ARBA00041601"/>
    </source>
</evidence>
<dbReference type="InterPro" id="IPR013783">
    <property type="entry name" value="Ig-like_fold"/>
</dbReference>
<dbReference type="Pfam" id="PF00933">
    <property type="entry name" value="Glyco_hydro_3"/>
    <property type="match status" value="1"/>
</dbReference>
<comment type="function">
    <text evidence="13">Beta-glucosidases are one of a number of cellulolytic enzymes involved in the degradation of cellulosic biomass. Catalyzes the last step releasing glucose from the inhibitory cellobiose.</text>
</comment>
<dbReference type="SMART" id="SM01217">
    <property type="entry name" value="Fn3_like"/>
    <property type="match status" value="1"/>
</dbReference>
<dbReference type="SUPFAM" id="SSF51445">
    <property type="entry name" value="(Trans)glycosidases"/>
    <property type="match status" value="1"/>
</dbReference>
<dbReference type="InterPro" id="IPR050288">
    <property type="entry name" value="Cellulose_deg_GH3"/>
</dbReference>
<dbReference type="Gene3D" id="3.40.50.1700">
    <property type="entry name" value="Glycoside hydrolase family 3 C-terminal domain"/>
    <property type="match status" value="1"/>
</dbReference>
<evidence type="ECO:0000256" key="5">
    <source>
        <dbReference type="ARBA" id="ARBA00012744"/>
    </source>
</evidence>
<proteinExistence type="inferred from homology"/>
<feature type="chain" id="PRO_5019136303" description="Probable beta-glucosidase G" evidence="18">
    <location>
        <begin position="23"/>
        <end position="797"/>
    </location>
</feature>
<evidence type="ECO:0000256" key="17">
    <source>
        <dbReference type="ARBA" id="ARBA00041808"/>
    </source>
</evidence>
<keyword evidence="6" id="KW-0964">Secreted</keyword>
<evidence type="ECO:0000256" key="13">
    <source>
        <dbReference type="ARBA" id="ARBA00024983"/>
    </source>
</evidence>
<reference evidence="20 21" key="1">
    <citation type="submission" date="2017-03" db="EMBL/GenBank/DDBJ databases">
        <title>Genomes of endolithic fungi from Antarctica.</title>
        <authorList>
            <person name="Coleine C."/>
            <person name="Masonjones S."/>
            <person name="Stajich J.E."/>
        </authorList>
    </citation>
    <scope>NUCLEOTIDE SEQUENCE [LARGE SCALE GENOMIC DNA]</scope>
    <source>
        <strain evidence="20 21">CCFEE 6314</strain>
    </source>
</reference>
<evidence type="ECO:0000256" key="9">
    <source>
        <dbReference type="ARBA" id="ARBA00023180"/>
    </source>
</evidence>
<evidence type="ECO:0000256" key="3">
    <source>
        <dbReference type="ARBA" id="ARBA00004987"/>
    </source>
</evidence>
<dbReference type="AlphaFoldDB" id="A0A438N291"/>
<evidence type="ECO:0000256" key="4">
    <source>
        <dbReference type="ARBA" id="ARBA00005336"/>
    </source>
</evidence>
<evidence type="ECO:0000313" key="21">
    <source>
        <dbReference type="Proteomes" id="UP000288859"/>
    </source>
</evidence>
<evidence type="ECO:0000256" key="11">
    <source>
        <dbReference type="ARBA" id="ARBA00023295"/>
    </source>
</evidence>
<name>A0A438N291_EXOME</name>
<dbReference type="InterPro" id="IPR036962">
    <property type="entry name" value="Glyco_hydro_3_N_sf"/>
</dbReference>
<evidence type="ECO:0000256" key="8">
    <source>
        <dbReference type="ARBA" id="ARBA00022801"/>
    </source>
</evidence>
<dbReference type="PANTHER" id="PTHR42715:SF12">
    <property type="entry name" value="BETA-GLUCOSIDASE G-RELATED"/>
    <property type="match status" value="1"/>
</dbReference>
<comment type="caution">
    <text evidence="20">The sequence shown here is derived from an EMBL/GenBank/DDBJ whole genome shotgun (WGS) entry which is preliminary data.</text>
</comment>
<dbReference type="InterPro" id="IPR017853">
    <property type="entry name" value="GH"/>
</dbReference>
<evidence type="ECO:0000256" key="14">
    <source>
        <dbReference type="ARBA" id="ARBA00039579"/>
    </source>
</evidence>
<evidence type="ECO:0000256" key="6">
    <source>
        <dbReference type="ARBA" id="ARBA00022525"/>
    </source>
</evidence>
<evidence type="ECO:0000256" key="10">
    <source>
        <dbReference type="ARBA" id="ARBA00023277"/>
    </source>
</evidence>
<evidence type="ECO:0000256" key="7">
    <source>
        <dbReference type="ARBA" id="ARBA00022729"/>
    </source>
</evidence>
<comment type="subcellular location">
    <subcellularLocation>
        <location evidence="2">Secreted</location>
    </subcellularLocation>
</comment>
<dbReference type="Gene3D" id="2.60.40.10">
    <property type="entry name" value="Immunoglobulins"/>
    <property type="match status" value="1"/>
</dbReference>
<accession>A0A438N291</accession>
<dbReference type="VEuPathDB" id="FungiDB:PV10_04548"/>
<keyword evidence="12" id="KW-0624">Polysaccharide degradation</keyword>
<comment type="similarity">
    <text evidence="4">Belongs to the glycosyl hydrolase 3 family.</text>
</comment>
<dbReference type="Pfam" id="PF01915">
    <property type="entry name" value="Glyco_hydro_3_C"/>
    <property type="match status" value="1"/>
</dbReference>
<evidence type="ECO:0000259" key="19">
    <source>
        <dbReference type="SMART" id="SM01217"/>
    </source>
</evidence>
<dbReference type="EC" id="3.2.1.21" evidence="5"/>
<organism evidence="20 21">
    <name type="scientific">Exophiala mesophila</name>
    <name type="common">Black yeast-like fungus</name>
    <dbReference type="NCBI Taxonomy" id="212818"/>
    <lineage>
        <taxon>Eukaryota</taxon>
        <taxon>Fungi</taxon>
        <taxon>Dikarya</taxon>
        <taxon>Ascomycota</taxon>
        <taxon>Pezizomycotina</taxon>
        <taxon>Eurotiomycetes</taxon>
        <taxon>Chaetothyriomycetidae</taxon>
        <taxon>Chaetothyriales</taxon>
        <taxon>Herpotrichiellaceae</taxon>
        <taxon>Exophiala</taxon>
    </lineage>
</organism>
<evidence type="ECO:0000256" key="12">
    <source>
        <dbReference type="ARBA" id="ARBA00023326"/>
    </source>
</evidence>
<dbReference type="GO" id="GO:0005576">
    <property type="term" value="C:extracellular region"/>
    <property type="evidence" value="ECO:0007669"/>
    <property type="project" value="UniProtKB-SubCell"/>
</dbReference>
<evidence type="ECO:0000256" key="18">
    <source>
        <dbReference type="SAM" id="SignalP"/>
    </source>
</evidence>
<dbReference type="InterPro" id="IPR002772">
    <property type="entry name" value="Glyco_hydro_3_C"/>
</dbReference>
<keyword evidence="11" id="KW-0326">Glycosidase</keyword>
<keyword evidence="7 18" id="KW-0732">Signal</keyword>
<comment type="catalytic activity">
    <reaction evidence="1">
        <text>Hydrolysis of terminal, non-reducing beta-D-glucosyl residues with release of beta-D-glucose.</text>
        <dbReference type="EC" id="3.2.1.21"/>
    </reaction>
</comment>
<dbReference type="Proteomes" id="UP000288859">
    <property type="component" value="Unassembled WGS sequence"/>
</dbReference>
<dbReference type="Gene3D" id="3.20.20.300">
    <property type="entry name" value="Glycoside hydrolase, family 3, N-terminal domain"/>
    <property type="match status" value="1"/>
</dbReference>
<sequence length="797" mass="86556">MYKSLFVTLVLVLGQHSTPCDSAIFFRSPLNHRTEAMPLDWGAAHAKASRFVDQLTLEEKLHMVRGNTSTRGPGCTGNIEPIPRLSFPGICFLDGPNGVNRNELVSVFPAGVTTAATWDKHLMYKRGLAMGSEFKGKGGHVFLGPNAGPIGRHPAGGRNWETFSPDPYLTGVAMEATIRGVQANGVQTASKHYIGNEQETQRSNTTLANGTHINAISSNIDDRTMHELYLWPFSNAVRAGTSSVMCSYQRLNQTYACENPALLNSILKAELGFQGYVVSDWLATHSTAPSANSGLDLEMPGFLPIPIAGAVQFFGSQLAQAVRDNSVPLSRLDDMVRRIMTPYFLLGQDSPRYPTPDPSIPFVLAVSQFGLPTARAWFENLLGIPWTEPRPRDVRADHASLIRRIGAEGTVLLKNVNTTLPLSKVTNIGVFGSAAGDLVGGLQYPDEGNPSLGPVVIGGGSGSGRLSYIVSPLAAIKTQAQRTGARVQYVTDDKIILSSKLAIYPTPEVCLVFLAAFARESRDRNGLEADRNSTAVVRTIAETCPSTIVFVHGPGVVTMPWADHPNVKAILAGHYPGQEIGNSVVDVLWGSTEPSGRLPYSIPMFENQTNLPIVTEPSGPGENDWQADFTEGQLIDYRAFDAHKVKPRYEFGFGLSYTTFNISSIKVTAKVTNPAPLPDPRRAVQPGGNPTLWTELVSVKAKIRNTGRSAGSVVPQLYLTFPSTTPEGTPPKVLRGFEKLYLRAGASSEVEFGLMRRDVSYWDVARKNWVIPRGEFLISVGYSSRDMAVSAKMRVLT</sequence>
<feature type="signal peptide" evidence="18">
    <location>
        <begin position="1"/>
        <end position="22"/>
    </location>
</feature>
<dbReference type="Pfam" id="PF14310">
    <property type="entry name" value="Fn3-like"/>
    <property type="match status" value="1"/>
</dbReference>
<dbReference type="InterPro" id="IPR001764">
    <property type="entry name" value="Glyco_hydro_3_N"/>
</dbReference>
<protein>
    <recommendedName>
        <fullName evidence="14">Probable beta-glucosidase G</fullName>
        <ecNumber evidence="5">3.2.1.21</ecNumber>
    </recommendedName>
    <alternativeName>
        <fullName evidence="15">Beta-D-glucoside glucohydrolase G</fullName>
    </alternativeName>
    <alternativeName>
        <fullName evidence="16">Cellobiase G</fullName>
    </alternativeName>
    <alternativeName>
        <fullName evidence="17">Gentiobiase G</fullName>
    </alternativeName>
</protein>
<evidence type="ECO:0000256" key="2">
    <source>
        <dbReference type="ARBA" id="ARBA00004613"/>
    </source>
</evidence>
<evidence type="ECO:0000256" key="15">
    <source>
        <dbReference type="ARBA" id="ARBA00041276"/>
    </source>
</evidence>
<comment type="pathway">
    <text evidence="3">Glycan metabolism; cellulose degradation.</text>
</comment>
<feature type="domain" description="Fibronectin type III-like" evidence="19">
    <location>
        <begin position="713"/>
        <end position="784"/>
    </location>
</feature>
<dbReference type="PANTHER" id="PTHR42715">
    <property type="entry name" value="BETA-GLUCOSIDASE"/>
    <property type="match status" value="1"/>
</dbReference>
<keyword evidence="9" id="KW-0325">Glycoprotein</keyword>
<evidence type="ECO:0000313" key="20">
    <source>
        <dbReference type="EMBL" id="RVX69851.1"/>
    </source>
</evidence>
<dbReference type="SUPFAM" id="SSF52279">
    <property type="entry name" value="Beta-D-glucan exohydrolase, C-terminal domain"/>
    <property type="match status" value="1"/>
</dbReference>
<dbReference type="InterPro" id="IPR026891">
    <property type="entry name" value="Fn3-like"/>
</dbReference>